<reference evidence="3" key="1">
    <citation type="submission" date="2022-10" db="EMBL/GenBank/DDBJ databases">
        <title>Tapping the CABI collections for fungal endophytes: first genome assemblies for Collariella, Neodidymelliopsis, Ascochyta clinopodiicola, Didymella pomorum, Didymosphaeria variabile, Neocosmospora piperis and Neocucurbitaria cava.</title>
        <authorList>
            <person name="Hill R."/>
        </authorList>
    </citation>
    <scope>NUCLEOTIDE SEQUENCE</scope>
    <source>
        <strain evidence="3">IMI 355082</strain>
    </source>
</reference>
<name>A0A9W8YM55_9PEZI</name>
<feature type="region of interest" description="Disordered" evidence="1">
    <location>
        <begin position="262"/>
        <end position="338"/>
    </location>
</feature>
<organism evidence="3 4">
    <name type="scientific">Gnomoniopsis smithogilvyi</name>
    <dbReference type="NCBI Taxonomy" id="1191159"/>
    <lineage>
        <taxon>Eukaryota</taxon>
        <taxon>Fungi</taxon>
        <taxon>Dikarya</taxon>
        <taxon>Ascomycota</taxon>
        <taxon>Pezizomycotina</taxon>
        <taxon>Sordariomycetes</taxon>
        <taxon>Sordariomycetidae</taxon>
        <taxon>Diaporthales</taxon>
        <taxon>Gnomoniaceae</taxon>
        <taxon>Gnomoniopsis</taxon>
    </lineage>
</organism>
<feature type="compositionally biased region" description="Basic and acidic residues" evidence="1">
    <location>
        <begin position="268"/>
        <end position="281"/>
    </location>
</feature>
<protein>
    <recommendedName>
        <fullName evidence="2">SAP domain-containing protein</fullName>
    </recommendedName>
</protein>
<accession>A0A9W8YM55</accession>
<dbReference type="SMART" id="SM00513">
    <property type="entry name" value="SAP"/>
    <property type="match status" value="1"/>
</dbReference>
<dbReference type="InterPro" id="IPR003034">
    <property type="entry name" value="SAP_dom"/>
</dbReference>
<feature type="region of interest" description="Disordered" evidence="1">
    <location>
        <begin position="551"/>
        <end position="579"/>
    </location>
</feature>
<proteinExistence type="predicted"/>
<evidence type="ECO:0000313" key="3">
    <source>
        <dbReference type="EMBL" id="KAJ4388085.1"/>
    </source>
</evidence>
<dbReference type="SUPFAM" id="SSF68906">
    <property type="entry name" value="SAP domain"/>
    <property type="match status" value="1"/>
</dbReference>
<feature type="region of interest" description="Disordered" evidence="1">
    <location>
        <begin position="388"/>
        <end position="411"/>
    </location>
</feature>
<feature type="region of interest" description="Disordered" evidence="1">
    <location>
        <begin position="86"/>
        <end position="134"/>
    </location>
</feature>
<evidence type="ECO:0000256" key="1">
    <source>
        <dbReference type="SAM" id="MobiDB-lite"/>
    </source>
</evidence>
<dbReference type="Proteomes" id="UP001140453">
    <property type="component" value="Unassembled WGS sequence"/>
</dbReference>
<keyword evidence="4" id="KW-1185">Reference proteome</keyword>
<dbReference type="Pfam" id="PF02037">
    <property type="entry name" value="SAP"/>
    <property type="match status" value="1"/>
</dbReference>
<feature type="region of interest" description="Disordered" evidence="1">
    <location>
        <begin position="151"/>
        <end position="183"/>
    </location>
</feature>
<dbReference type="EMBL" id="JAPEVB010000005">
    <property type="protein sequence ID" value="KAJ4388085.1"/>
    <property type="molecule type" value="Genomic_DNA"/>
</dbReference>
<feature type="compositionally biased region" description="Acidic residues" evidence="1">
    <location>
        <begin position="389"/>
        <end position="406"/>
    </location>
</feature>
<evidence type="ECO:0000313" key="4">
    <source>
        <dbReference type="Proteomes" id="UP001140453"/>
    </source>
</evidence>
<dbReference type="Gene3D" id="1.10.720.30">
    <property type="entry name" value="SAP domain"/>
    <property type="match status" value="1"/>
</dbReference>
<dbReference type="InterPro" id="IPR036361">
    <property type="entry name" value="SAP_dom_sf"/>
</dbReference>
<dbReference type="OrthoDB" id="445357at2759"/>
<evidence type="ECO:0000259" key="2">
    <source>
        <dbReference type="PROSITE" id="PS50800"/>
    </source>
</evidence>
<comment type="caution">
    <text evidence="3">The sequence shown here is derived from an EMBL/GenBank/DDBJ whole genome shotgun (WGS) entry which is preliminary data.</text>
</comment>
<dbReference type="PROSITE" id="PS50800">
    <property type="entry name" value="SAP"/>
    <property type="match status" value="1"/>
</dbReference>
<dbReference type="AlphaFoldDB" id="A0A9W8YM55"/>
<feature type="compositionally biased region" description="Acidic residues" evidence="1">
    <location>
        <begin position="174"/>
        <end position="183"/>
    </location>
</feature>
<gene>
    <name evidence="3" type="ORF">N0V93_008690</name>
</gene>
<feature type="domain" description="SAP" evidence="2">
    <location>
        <begin position="345"/>
        <end position="379"/>
    </location>
</feature>
<sequence length="579" mass="61917">MNVCGHGASVRTGEAIQTSEQGVHGLKPTSHRTVHFLLPGSATPVSSPATKDKDRVGCIPAAQGHGVNSENGQMFDDTFKNGCGHVTPVQQTTKKPATVSKVDGANEREVSVPSSASGDHDAGANAPACDPEDVSRVMKASELINLRAMHMGNGDSQASTLVDDRRPINGPSEELGEDVTMEGSEEVSSELEEAIVELESRPEEHHHEVAMVAELCGTAASTLSPDIDKRNSPVVSPRDFQGTAENIKVVESDVAHRHVDAAPFIESPPKRYLENDHDQPPAKRRRIDTAPNFSTEQSAKGGESSKELAPQCGPRLISSGNNDKAEPTHPAFAPLSSTTPAMTDWSSLTVANLRKQLMKRGLPIKGVKALLVQRLTEHDVIQATKEEERVVEEEEEDGGLGIEEPEPAAVKGKGKGIEQISEPLAGTVNNLKTDTVAAARDREKDVETLVEGLVDDMTFEDDVTHANFLDAEATGQYHHEHHVDEFNSTVAAGSPAKAVLHDDDLAWQDDTYEEVVLLTTPPCPDSISEPEDAIQHEGDADVSLQSVEAPAIEPGLRDGTPPRFTGSGTAWTGLKTTGE</sequence>